<protein>
    <submittedName>
        <fullName evidence="1">Uncharacterized protein</fullName>
    </submittedName>
</protein>
<evidence type="ECO:0000313" key="2">
    <source>
        <dbReference type="Proteomes" id="UP001162992"/>
    </source>
</evidence>
<dbReference type="EMBL" id="CM055112">
    <property type="protein sequence ID" value="KAJ7517718.1"/>
    <property type="molecule type" value="Genomic_DNA"/>
</dbReference>
<sequence>MLKVDLGSRTRGGEEVGGNADMLEAIGSPSAPSECGYVDVDQVQTIEWALLRTLAAACMEKTTGDMFKRPMSVAADVKREMIDYLRQQTESYSSEIRRTMVMPSKIVNEFLDGFVRSKRNLFGFVSSKIMFMEKSDEKIEEVVSELDRAGVWMIGQRETFAKTLVRKLDKSKTYHCEVNLLSAEELGLHKSKCSLRPVICENQGCESVFSVRQGAEHDASCPFKLLPCKQECDAKIMRSEMIAHCGSVCPMKMVNCPFSTVGCTHVIPQGTLEQHCSTLMGPHLLYLLHAFQSQEGAVESQGERLMLLEKAFSLAQRSEAVDIGSVQLTVKEQEAKMKKLEQEIAKLRRDLKAANVSGEVTQLREEVRSLKK</sequence>
<dbReference type="Proteomes" id="UP001162992">
    <property type="component" value="Chromosome 21"/>
</dbReference>
<proteinExistence type="predicted"/>
<organism evidence="1 2">
    <name type="scientific">Diphasiastrum complanatum</name>
    <name type="common">Issler's clubmoss</name>
    <name type="synonym">Lycopodium complanatum</name>
    <dbReference type="NCBI Taxonomy" id="34168"/>
    <lineage>
        <taxon>Eukaryota</taxon>
        <taxon>Viridiplantae</taxon>
        <taxon>Streptophyta</taxon>
        <taxon>Embryophyta</taxon>
        <taxon>Tracheophyta</taxon>
        <taxon>Lycopodiopsida</taxon>
        <taxon>Lycopodiales</taxon>
        <taxon>Lycopodiaceae</taxon>
        <taxon>Lycopodioideae</taxon>
        <taxon>Diphasiastrum</taxon>
    </lineage>
</organism>
<gene>
    <name evidence="1" type="ORF">O6H91_21G037300</name>
</gene>
<keyword evidence="2" id="KW-1185">Reference proteome</keyword>
<reference evidence="2" key="1">
    <citation type="journal article" date="2024" name="Proc. Natl. Acad. Sci. U.S.A.">
        <title>Extraordinary preservation of gene collinearity over three hundred million years revealed in homosporous lycophytes.</title>
        <authorList>
            <person name="Li C."/>
            <person name="Wickell D."/>
            <person name="Kuo L.Y."/>
            <person name="Chen X."/>
            <person name="Nie B."/>
            <person name="Liao X."/>
            <person name="Peng D."/>
            <person name="Ji J."/>
            <person name="Jenkins J."/>
            <person name="Williams M."/>
            <person name="Shu S."/>
            <person name="Plott C."/>
            <person name="Barry K."/>
            <person name="Rajasekar S."/>
            <person name="Grimwood J."/>
            <person name="Han X."/>
            <person name="Sun S."/>
            <person name="Hou Z."/>
            <person name="He W."/>
            <person name="Dai G."/>
            <person name="Sun C."/>
            <person name="Schmutz J."/>
            <person name="Leebens-Mack J.H."/>
            <person name="Li F.W."/>
            <person name="Wang L."/>
        </authorList>
    </citation>
    <scope>NUCLEOTIDE SEQUENCE [LARGE SCALE GENOMIC DNA]</scope>
    <source>
        <strain evidence="2">cv. PW_Plant_1</strain>
    </source>
</reference>
<accession>A0ACC2AJJ9</accession>
<name>A0ACC2AJJ9_DIPCM</name>
<comment type="caution">
    <text evidence="1">The sequence shown here is derived from an EMBL/GenBank/DDBJ whole genome shotgun (WGS) entry which is preliminary data.</text>
</comment>
<evidence type="ECO:0000313" key="1">
    <source>
        <dbReference type="EMBL" id="KAJ7517718.1"/>
    </source>
</evidence>